<evidence type="ECO:0000313" key="3">
    <source>
        <dbReference type="Proteomes" id="UP000523821"/>
    </source>
</evidence>
<protein>
    <recommendedName>
        <fullName evidence="1">DUF1868 domain-containing protein</fullName>
    </recommendedName>
</protein>
<reference evidence="2 3" key="1">
    <citation type="submission" date="2020-08" db="EMBL/GenBank/DDBJ databases">
        <title>Genomic Encyclopedia of Type Strains, Phase IV (KMG-IV): sequencing the most valuable type-strain genomes for metagenomic binning, comparative biology and taxonomic classification.</title>
        <authorList>
            <person name="Goeker M."/>
        </authorList>
    </citation>
    <scope>NUCLEOTIDE SEQUENCE [LARGE SCALE GENOMIC DNA]</scope>
    <source>
        <strain evidence="2 3">DSM 16268</strain>
    </source>
</reference>
<keyword evidence="3" id="KW-1185">Reference proteome</keyword>
<evidence type="ECO:0000313" key="2">
    <source>
        <dbReference type="EMBL" id="MBB5751834.1"/>
    </source>
</evidence>
<organism evidence="2 3">
    <name type="scientific">Prosthecomicrobium pneumaticum</name>
    <dbReference type="NCBI Taxonomy" id="81895"/>
    <lineage>
        <taxon>Bacteria</taxon>
        <taxon>Pseudomonadati</taxon>
        <taxon>Pseudomonadota</taxon>
        <taxon>Alphaproteobacteria</taxon>
        <taxon>Hyphomicrobiales</taxon>
        <taxon>Kaistiaceae</taxon>
        <taxon>Prosthecomicrobium</taxon>
    </lineage>
</organism>
<accession>A0A7W9CUD8</accession>
<sequence>MEAEWKARLTAGPAGSETSAVGTRFDAGGRPLRFGGNTVVCHVPVVSALWRDLAALGGALAALPSAGSYAFLPPESYHMTVFGGVTANPDRVEVWPEGVPAATPRAAIDRLFIERLAGMRAPQRFRMRPAALRPMGTGGTVLELVPADEDELRRIRGLREALALRLGIREANHDAYAFHITFSYLLRHLSAEAAEAQIADHARLVATFRTARPVIELGPPEFCLFSTLERFLPVAWFDA</sequence>
<dbReference type="InterPro" id="IPR009097">
    <property type="entry name" value="Cyclic_Pdiesterase"/>
</dbReference>
<dbReference type="EMBL" id="JACHOO010000002">
    <property type="protein sequence ID" value="MBB5751834.1"/>
    <property type="molecule type" value="Genomic_DNA"/>
</dbReference>
<dbReference type="AlphaFoldDB" id="A0A7W9CUD8"/>
<dbReference type="Gene3D" id="3.90.1140.10">
    <property type="entry name" value="Cyclic phosphodiesterase"/>
    <property type="match status" value="1"/>
</dbReference>
<comment type="caution">
    <text evidence="2">The sequence shown here is derived from an EMBL/GenBank/DDBJ whole genome shotgun (WGS) entry which is preliminary data.</text>
</comment>
<dbReference type="Pfam" id="PF08975">
    <property type="entry name" value="2H-phosphodiest"/>
    <property type="match status" value="1"/>
</dbReference>
<dbReference type="Proteomes" id="UP000523821">
    <property type="component" value="Unassembled WGS sequence"/>
</dbReference>
<name>A0A7W9CUD8_9HYPH</name>
<dbReference type="SUPFAM" id="SSF55144">
    <property type="entry name" value="LigT-like"/>
    <property type="match status" value="1"/>
</dbReference>
<dbReference type="RefSeq" id="WP_183852967.1">
    <property type="nucleotide sequence ID" value="NZ_JACHOO010000002.1"/>
</dbReference>
<feature type="domain" description="DUF1868" evidence="1">
    <location>
        <begin position="24"/>
        <end position="136"/>
    </location>
</feature>
<evidence type="ECO:0000259" key="1">
    <source>
        <dbReference type="Pfam" id="PF08975"/>
    </source>
</evidence>
<proteinExistence type="predicted"/>
<dbReference type="InterPro" id="IPR015069">
    <property type="entry name" value="2H-PEstase_DUF1868"/>
</dbReference>
<gene>
    <name evidence="2" type="ORF">GGQ63_000886</name>
</gene>